<evidence type="ECO:0000256" key="1">
    <source>
        <dbReference type="SAM" id="MobiDB-lite"/>
    </source>
</evidence>
<dbReference type="Pfam" id="PF07995">
    <property type="entry name" value="GSDH"/>
    <property type="match status" value="1"/>
</dbReference>
<protein>
    <submittedName>
        <fullName evidence="3">PQQ-dependent sugar dehydrogenase</fullName>
    </submittedName>
</protein>
<dbReference type="SUPFAM" id="SSF50952">
    <property type="entry name" value="Soluble quinoprotein glucose dehydrogenase"/>
    <property type="match status" value="1"/>
</dbReference>
<dbReference type="Gene3D" id="2.120.10.30">
    <property type="entry name" value="TolB, C-terminal domain"/>
    <property type="match status" value="1"/>
</dbReference>
<gene>
    <name evidence="3" type="ORF">GWO12_13425</name>
</gene>
<comment type="caution">
    <text evidence="3">The sequence shown here is derived from an EMBL/GenBank/DDBJ whole genome shotgun (WGS) entry which is preliminary data.</text>
</comment>
<dbReference type="InterPro" id="IPR011041">
    <property type="entry name" value="Quinoprot_gluc/sorb_DH_b-prop"/>
</dbReference>
<name>A0AAE4ZD88_9BACT</name>
<dbReference type="PANTHER" id="PTHR19328:SF75">
    <property type="entry name" value="ALDOSE SUGAR DEHYDROGENASE YLII"/>
    <property type="match status" value="1"/>
</dbReference>
<dbReference type="InterPro" id="IPR012938">
    <property type="entry name" value="Glc/Sorbosone_DH"/>
</dbReference>
<evidence type="ECO:0000313" key="3">
    <source>
        <dbReference type="EMBL" id="NIR76090.1"/>
    </source>
</evidence>
<feature type="region of interest" description="Disordered" evidence="1">
    <location>
        <begin position="19"/>
        <end position="38"/>
    </location>
</feature>
<dbReference type="InterPro" id="IPR011042">
    <property type="entry name" value="6-blade_b-propeller_TolB-like"/>
</dbReference>
<feature type="domain" description="Glucose/Sorbosone dehydrogenase" evidence="2">
    <location>
        <begin position="55"/>
        <end position="378"/>
    </location>
</feature>
<dbReference type="AlphaFoldDB" id="A0AAE4ZD88"/>
<dbReference type="Proteomes" id="UP000702544">
    <property type="component" value="Unassembled WGS sequence"/>
</dbReference>
<dbReference type="PANTHER" id="PTHR19328">
    <property type="entry name" value="HEDGEHOG-INTERACTING PROTEIN"/>
    <property type="match status" value="1"/>
</dbReference>
<proteinExistence type="predicted"/>
<sequence>MMALAVSLLSSLILVGCPDSSTPTNGGDGEDNGDPPPDFQLAVQVVASGLASPLYLTAPPGDPRLFVVEQAGRVLIVQDGQLLSTPFLDIRDSVRSGGERGLLSIAFHPDYASNGLFFVSYTSEPDGDTRVARYSVSADPNRADLESARVILERTQPFGNHNGGLIVFGPDGKLYIGLGDGGGGGDPQGNGQNTETLLGALLRIDVDAGDPYMSPADNPFVGVPGRDEIWVYGLRNPWRFAFDPEVGDLYIADVGQNDWEEVNAVSANQAGLNFGWNIMEGRHCFQVDSCEMAGLVLPVLEYGRSQGCSVTGGYVYRGAAIPEIQGHYFYSDFCNGFLRSFRYTGSGIADERSWDVGELGSVLSFGEDAIGELYILSANGRVYRLVRVD</sequence>
<accession>A0AAE4ZD88</accession>
<evidence type="ECO:0000313" key="4">
    <source>
        <dbReference type="Proteomes" id="UP000702544"/>
    </source>
</evidence>
<dbReference type="EMBL" id="JAACAK010000113">
    <property type="protein sequence ID" value="NIR76090.1"/>
    <property type="molecule type" value="Genomic_DNA"/>
</dbReference>
<organism evidence="3 4">
    <name type="scientific">Candidatus Kutchimonas denitrificans</name>
    <dbReference type="NCBI Taxonomy" id="3056748"/>
    <lineage>
        <taxon>Bacteria</taxon>
        <taxon>Pseudomonadati</taxon>
        <taxon>Gemmatimonadota</taxon>
        <taxon>Gemmatimonadia</taxon>
        <taxon>Candidatus Palauibacterales</taxon>
        <taxon>Candidatus Palauibacteraceae</taxon>
        <taxon>Candidatus Kutchimonas</taxon>
    </lineage>
</organism>
<evidence type="ECO:0000259" key="2">
    <source>
        <dbReference type="Pfam" id="PF07995"/>
    </source>
</evidence>
<reference evidence="3 4" key="1">
    <citation type="submission" date="2020-01" db="EMBL/GenBank/DDBJ databases">
        <title>Genomes assembled from Gulf of Kutch pelagic sediment metagenomes.</title>
        <authorList>
            <person name="Chandrashekar M."/>
            <person name="Mahajan M.S."/>
            <person name="Dave K.J."/>
            <person name="Vatsa P."/>
            <person name="Nathani N.M."/>
        </authorList>
    </citation>
    <scope>NUCLEOTIDE SEQUENCE [LARGE SCALE GENOMIC DNA]</scope>
    <source>
        <strain evidence="3">KS3-K002</strain>
    </source>
</reference>